<evidence type="ECO:0000313" key="3">
    <source>
        <dbReference type="Proteomes" id="UP001189429"/>
    </source>
</evidence>
<keyword evidence="1" id="KW-0175">Coiled coil</keyword>
<protein>
    <submittedName>
        <fullName evidence="2">Uncharacterized protein</fullName>
    </submittedName>
</protein>
<feature type="coiled-coil region" evidence="1">
    <location>
        <begin position="128"/>
        <end position="155"/>
    </location>
</feature>
<comment type="caution">
    <text evidence="2">The sequence shown here is derived from an EMBL/GenBank/DDBJ whole genome shotgun (WGS) entry which is preliminary data.</text>
</comment>
<evidence type="ECO:0000313" key="2">
    <source>
        <dbReference type="EMBL" id="CAK0808071.1"/>
    </source>
</evidence>
<dbReference type="EMBL" id="CAUYUJ010004081">
    <property type="protein sequence ID" value="CAK0808071.1"/>
    <property type="molecule type" value="Genomic_DNA"/>
</dbReference>
<name>A0ABN9QPG3_9DINO</name>
<feature type="non-terminal residue" evidence="2">
    <location>
        <position position="304"/>
    </location>
</feature>
<keyword evidence="3" id="KW-1185">Reference proteome</keyword>
<evidence type="ECO:0000256" key="1">
    <source>
        <dbReference type="SAM" id="Coils"/>
    </source>
</evidence>
<organism evidence="2 3">
    <name type="scientific">Prorocentrum cordatum</name>
    <dbReference type="NCBI Taxonomy" id="2364126"/>
    <lineage>
        <taxon>Eukaryota</taxon>
        <taxon>Sar</taxon>
        <taxon>Alveolata</taxon>
        <taxon>Dinophyceae</taxon>
        <taxon>Prorocentrales</taxon>
        <taxon>Prorocentraceae</taxon>
        <taxon>Prorocentrum</taxon>
    </lineage>
</organism>
<proteinExistence type="predicted"/>
<gene>
    <name evidence="2" type="ORF">PCOR1329_LOCUS13766</name>
</gene>
<dbReference type="Proteomes" id="UP001189429">
    <property type="component" value="Unassembled WGS sequence"/>
</dbReference>
<sequence>MKSGQIKRYKDMIKKAVSFLKWQTTFVGTFLVKPLFSGCKAIVQDLCDVFNVKTDPCYDLVQIFAGEAVVSEELSRAGLKVCEPIEQIYKYNLRSAQDRREILQLCRTRRPKLLTLEYPCTLWTQLTRVNYRGEAKQQQLRRQRLRDELNSKRDNLFENPETLEVSRQSQIKRLKEHPRVKEVKVDMCQFNLRHQQSNGMVKKPTTLLVSSDSYVGRLSSTESTRPATSDLMGGESDDWFYYENVGDFTEMPVKLPDGPDWSRVAAWTEMTGSIQPKLDRTGKLKIQPWNKPEPVAEDIGARAI</sequence>
<reference evidence="2" key="1">
    <citation type="submission" date="2023-10" db="EMBL/GenBank/DDBJ databases">
        <authorList>
            <person name="Chen Y."/>
            <person name="Shah S."/>
            <person name="Dougan E. K."/>
            <person name="Thang M."/>
            <person name="Chan C."/>
        </authorList>
    </citation>
    <scope>NUCLEOTIDE SEQUENCE [LARGE SCALE GENOMIC DNA]</scope>
</reference>
<accession>A0ABN9QPG3</accession>